<dbReference type="Pfam" id="PF13487">
    <property type="entry name" value="HD_5"/>
    <property type="match status" value="1"/>
</dbReference>
<dbReference type="Proteomes" id="UP000006697">
    <property type="component" value="Chromosome"/>
</dbReference>
<dbReference type="STRING" id="204773.HEAR2548"/>
<gene>
    <name evidence="2" type="ordered locus">HEAR2548</name>
</gene>
<dbReference type="HOGENOM" id="CLU_000445_92_3_4"/>
<feature type="domain" description="HD-GYP" evidence="1">
    <location>
        <begin position="12"/>
        <end position="198"/>
    </location>
</feature>
<keyword evidence="3" id="KW-1185">Reference proteome</keyword>
<sequence length="198" mass="21889">MEKTISIPMASKYSGLTAAVGALHAALDERDEYTRFHSDRVVTLATKLGAACGIPLVDMPVLRLAAQFHDIGKIGVPDNVLKKPGPLTQEEWVLMRSHTERGERIFRATGLPIADRIAPIIRHHHEVINGTGYPDGLQGEEIPLMSRILAVADAYDAMTTTRPYREALTHRQSLDFIELDKGVKFDTAIVGVFFKMVT</sequence>
<evidence type="ECO:0000313" key="2">
    <source>
        <dbReference type="EMBL" id="CAL62670.1"/>
    </source>
</evidence>
<accession>A4G833</accession>
<dbReference type="InterPro" id="IPR006675">
    <property type="entry name" value="HDIG_dom"/>
</dbReference>
<proteinExistence type="predicted"/>
<organism evidence="2 3">
    <name type="scientific">Herminiimonas arsenicoxydans</name>
    <dbReference type="NCBI Taxonomy" id="204773"/>
    <lineage>
        <taxon>Bacteria</taxon>
        <taxon>Pseudomonadati</taxon>
        <taxon>Pseudomonadota</taxon>
        <taxon>Betaproteobacteria</taxon>
        <taxon>Burkholderiales</taxon>
        <taxon>Oxalobacteraceae</taxon>
        <taxon>Herminiimonas</taxon>
    </lineage>
</organism>
<dbReference type="GO" id="GO:0008081">
    <property type="term" value="F:phosphoric diester hydrolase activity"/>
    <property type="evidence" value="ECO:0007669"/>
    <property type="project" value="UniProtKB-ARBA"/>
</dbReference>
<name>A4G833_HERAR</name>
<dbReference type="eggNOG" id="COG2206">
    <property type="taxonomic scope" value="Bacteria"/>
</dbReference>
<dbReference type="NCBIfam" id="TIGR00277">
    <property type="entry name" value="HDIG"/>
    <property type="match status" value="1"/>
</dbReference>
<dbReference type="KEGG" id="har:HEAR2548"/>
<dbReference type="PANTHER" id="PTHR45228:SF4">
    <property type="entry name" value="LIPOPROTEIN"/>
    <property type="match status" value="1"/>
</dbReference>
<reference evidence="2 3" key="1">
    <citation type="journal article" date="2007" name="PLoS Genet.">
        <title>A tale of two oxidation states: bacterial colonization of arsenic-rich environments.</title>
        <authorList>
            <person name="Muller D."/>
            <person name="Medigue C."/>
            <person name="Koechler S."/>
            <person name="Barbe V."/>
            <person name="Barakat M."/>
            <person name="Talla E."/>
            <person name="Bonnefoy V."/>
            <person name="Krin E."/>
            <person name="Arsene-Ploetze F."/>
            <person name="Carapito C."/>
            <person name="Chandler M."/>
            <person name="Cournoyer B."/>
            <person name="Cruveiller S."/>
            <person name="Dossat C."/>
            <person name="Duval S."/>
            <person name="Heymann M."/>
            <person name="Leize E."/>
            <person name="Lieutaud A."/>
            <person name="Lievremont D."/>
            <person name="Makita Y."/>
            <person name="Mangenot S."/>
            <person name="Nitschke W."/>
            <person name="Ortet P."/>
            <person name="Perdrial N."/>
            <person name="Schoepp B."/>
            <person name="Siguier N."/>
            <person name="Simeonova D.D."/>
            <person name="Rouy Z."/>
            <person name="Segurens B."/>
            <person name="Turlin E."/>
            <person name="Vallenet D."/>
            <person name="Van Dorsselaer A."/>
            <person name="Weiss S."/>
            <person name="Weissenbach J."/>
            <person name="Lett M.C."/>
            <person name="Danchin A."/>
            <person name="Bertin P.N."/>
        </authorList>
    </citation>
    <scope>NUCLEOTIDE SEQUENCE [LARGE SCALE GENOMIC DNA]</scope>
    <source>
        <strain evidence="3">ULPAs1</strain>
    </source>
</reference>
<dbReference type="OrthoDB" id="9763857at2"/>
<dbReference type="SMART" id="SM00471">
    <property type="entry name" value="HDc"/>
    <property type="match status" value="1"/>
</dbReference>
<dbReference type="EMBL" id="CU207211">
    <property type="protein sequence ID" value="CAL62670.1"/>
    <property type="molecule type" value="Genomic_DNA"/>
</dbReference>
<dbReference type="InterPro" id="IPR052020">
    <property type="entry name" value="Cyclic_di-GMP/3'3'-cGAMP_PDE"/>
</dbReference>
<dbReference type="PANTHER" id="PTHR45228">
    <property type="entry name" value="CYCLIC DI-GMP PHOSPHODIESTERASE TM_0186-RELATED"/>
    <property type="match status" value="1"/>
</dbReference>
<dbReference type="Gene3D" id="1.10.3210.10">
    <property type="entry name" value="Hypothetical protein af1432"/>
    <property type="match status" value="1"/>
</dbReference>
<dbReference type="CDD" id="cd00077">
    <property type="entry name" value="HDc"/>
    <property type="match status" value="1"/>
</dbReference>
<evidence type="ECO:0000259" key="1">
    <source>
        <dbReference type="PROSITE" id="PS51832"/>
    </source>
</evidence>
<dbReference type="AlphaFoldDB" id="A4G833"/>
<dbReference type="PROSITE" id="PS51832">
    <property type="entry name" value="HD_GYP"/>
    <property type="match status" value="1"/>
</dbReference>
<dbReference type="SUPFAM" id="SSF109604">
    <property type="entry name" value="HD-domain/PDEase-like"/>
    <property type="match status" value="1"/>
</dbReference>
<dbReference type="InterPro" id="IPR003607">
    <property type="entry name" value="HD/PDEase_dom"/>
</dbReference>
<protein>
    <submittedName>
        <fullName evidence="2">Metal-dependent phosphohydrolase</fullName>
    </submittedName>
</protein>
<evidence type="ECO:0000313" key="3">
    <source>
        <dbReference type="Proteomes" id="UP000006697"/>
    </source>
</evidence>
<dbReference type="InterPro" id="IPR037522">
    <property type="entry name" value="HD_GYP_dom"/>
</dbReference>